<dbReference type="EMBL" id="HBUE01206401">
    <property type="protein sequence ID" value="CAG6532173.1"/>
    <property type="molecule type" value="Transcribed_RNA"/>
</dbReference>
<evidence type="ECO:0000313" key="1">
    <source>
        <dbReference type="EMBL" id="CAG6584045.1"/>
    </source>
</evidence>
<dbReference type="EMBL" id="HBUE01206402">
    <property type="protein sequence ID" value="CAG6532177.1"/>
    <property type="molecule type" value="Transcribed_RNA"/>
</dbReference>
<organism evidence="1">
    <name type="scientific">Culex pipiens</name>
    <name type="common">House mosquito</name>
    <dbReference type="NCBI Taxonomy" id="7175"/>
    <lineage>
        <taxon>Eukaryota</taxon>
        <taxon>Metazoa</taxon>
        <taxon>Ecdysozoa</taxon>
        <taxon>Arthropoda</taxon>
        <taxon>Hexapoda</taxon>
        <taxon>Insecta</taxon>
        <taxon>Pterygota</taxon>
        <taxon>Neoptera</taxon>
        <taxon>Endopterygota</taxon>
        <taxon>Diptera</taxon>
        <taxon>Nematocera</taxon>
        <taxon>Culicoidea</taxon>
        <taxon>Culicidae</taxon>
        <taxon>Culicinae</taxon>
        <taxon>Culicini</taxon>
        <taxon>Culex</taxon>
        <taxon>Culex</taxon>
    </lineage>
</organism>
<name>A0A8D8K0Z2_CULPI</name>
<dbReference type="AlphaFoldDB" id="A0A8D8K0Z2"/>
<sequence length="115" mass="12812">MYDQSYEMRVLSRRTVVQLWKKSSPTTFSFSKNSTVCQSPMAPAASRHAVSISIAVAVMAPEDRFQHPERPVQKAQKMATKLKTKAAMTERARCRRAIMSSLNEGDDLSSSVCGK</sequence>
<dbReference type="EMBL" id="HBUE01050941">
    <property type="protein sequence ID" value="CAG6464384.1"/>
    <property type="molecule type" value="Transcribed_RNA"/>
</dbReference>
<reference evidence="1" key="1">
    <citation type="submission" date="2021-05" db="EMBL/GenBank/DDBJ databases">
        <authorList>
            <person name="Alioto T."/>
            <person name="Alioto T."/>
            <person name="Gomez Garrido J."/>
        </authorList>
    </citation>
    <scope>NUCLEOTIDE SEQUENCE</scope>
</reference>
<dbReference type="EMBL" id="HBUE01050940">
    <property type="protein sequence ID" value="CAG6464381.1"/>
    <property type="molecule type" value="Transcribed_RNA"/>
</dbReference>
<dbReference type="EMBL" id="HBUE01312705">
    <property type="protein sequence ID" value="CAG6584045.1"/>
    <property type="molecule type" value="Transcribed_RNA"/>
</dbReference>
<dbReference type="EMBL" id="HBUE01312706">
    <property type="protein sequence ID" value="CAG6584049.1"/>
    <property type="molecule type" value="Transcribed_RNA"/>
</dbReference>
<proteinExistence type="predicted"/>
<accession>A0A8D8K0Z2</accession>
<protein>
    <submittedName>
        <fullName evidence="1">(northern house mosquito) hypothetical protein</fullName>
    </submittedName>
</protein>